<evidence type="ECO:0000313" key="2">
    <source>
        <dbReference type="EMBL" id="EHL29307.1"/>
    </source>
</evidence>
<sequence length="171" mass="19881">MDVALIKKTQEIFGYGEIQLTLLSSDDLPFTLQWRNEFREWFNSTNMVSFEEHSQWYKNYLAKENDLVFLVQDKHGNRVGQAAVYNIDWQEKSGEFGRFLVNPDFAGKGYMGKSVQAMLQFCEDRLKLHSLYLQVKPHNERAIHIYKKAGFTVEASPEGQNLMMSHVFSTA</sequence>
<dbReference type="Pfam" id="PF13302">
    <property type="entry name" value="Acetyltransf_3"/>
    <property type="match status" value="1"/>
</dbReference>
<dbReference type="eggNOG" id="COG1670">
    <property type="taxonomic scope" value="Bacteria"/>
</dbReference>
<evidence type="ECO:0000259" key="1">
    <source>
        <dbReference type="PROSITE" id="PS51186"/>
    </source>
</evidence>
<accession>G9ETV6</accession>
<evidence type="ECO:0000313" key="3">
    <source>
        <dbReference type="Proteomes" id="UP000002770"/>
    </source>
</evidence>
<gene>
    <name evidence="2" type="ORF">LDG_8742</name>
</gene>
<dbReference type="STRING" id="658187.LDG_8742"/>
<protein>
    <recommendedName>
        <fullName evidence="1">N-acetyltransferase domain-containing protein</fullName>
    </recommendedName>
</protein>
<dbReference type="InParanoid" id="G9ETV6"/>
<keyword evidence="3" id="KW-1185">Reference proteome</keyword>
<dbReference type="Gene3D" id="3.40.630.30">
    <property type="match status" value="1"/>
</dbReference>
<name>G9ETV6_9GAMM</name>
<dbReference type="Proteomes" id="UP000002770">
    <property type="component" value="Unassembled WGS sequence"/>
</dbReference>
<dbReference type="EMBL" id="JH413848">
    <property type="protein sequence ID" value="EHL29307.1"/>
    <property type="molecule type" value="Genomic_DNA"/>
</dbReference>
<dbReference type="GO" id="GO:0004145">
    <property type="term" value="F:diamine N-acetyltransferase activity"/>
    <property type="evidence" value="ECO:0007669"/>
    <property type="project" value="TreeGrafter"/>
</dbReference>
<dbReference type="FunCoup" id="G9ETV6">
    <property type="interactions" value="64"/>
</dbReference>
<dbReference type="InterPro" id="IPR016181">
    <property type="entry name" value="Acyl_CoA_acyltransferase"/>
</dbReference>
<dbReference type="CDD" id="cd04301">
    <property type="entry name" value="NAT_SF"/>
    <property type="match status" value="1"/>
</dbReference>
<dbReference type="PANTHER" id="PTHR43415:SF6">
    <property type="entry name" value="SPERMIDINE N(1)-ACETYLTRANSFERASE"/>
    <property type="match status" value="1"/>
</dbReference>
<reference evidence="2 3" key="1">
    <citation type="journal article" date="2011" name="BMC Genomics">
        <title>Insight into cross-talk between intra-amoebal pathogens.</title>
        <authorList>
            <person name="Gimenez G."/>
            <person name="Bertelli C."/>
            <person name="Moliner C."/>
            <person name="Robert C."/>
            <person name="Raoult D."/>
            <person name="Fournier P.E."/>
            <person name="Greub G."/>
        </authorList>
    </citation>
    <scope>NUCLEOTIDE SEQUENCE [LARGE SCALE GENOMIC DNA]</scope>
    <source>
        <strain evidence="2 3">LLAP12</strain>
    </source>
</reference>
<dbReference type="InterPro" id="IPR000182">
    <property type="entry name" value="GNAT_dom"/>
</dbReference>
<dbReference type="SUPFAM" id="SSF55729">
    <property type="entry name" value="Acyl-CoA N-acyltransferases (Nat)"/>
    <property type="match status" value="1"/>
</dbReference>
<organism evidence="2 3">
    <name type="scientific">Legionella drancourtii LLAP12</name>
    <dbReference type="NCBI Taxonomy" id="658187"/>
    <lineage>
        <taxon>Bacteria</taxon>
        <taxon>Pseudomonadati</taxon>
        <taxon>Pseudomonadota</taxon>
        <taxon>Gammaproteobacteria</taxon>
        <taxon>Legionellales</taxon>
        <taxon>Legionellaceae</taxon>
        <taxon>Legionella</taxon>
    </lineage>
</organism>
<proteinExistence type="predicted"/>
<dbReference type="PROSITE" id="PS51186">
    <property type="entry name" value="GNAT"/>
    <property type="match status" value="1"/>
</dbReference>
<dbReference type="PANTHER" id="PTHR43415">
    <property type="entry name" value="SPERMIDINE N(1)-ACETYLTRANSFERASE"/>
    <property type="match status" value="1"/>
</dbReference>
<dbReference type="RefSeq" id="WP_006872610.1">
    <property type="nucleotide sequence ID" value="NZ_JH413848.1"/>
</dbReference>
<dbReference type="OrthoDB" id="9795206at2"/>
<feature type="domain" description="N-acetyltransferase" evidence="1">
    <location>
        <begin position="18"/>
        <end position="169"/>
    </location>
</feature>
<dbReference type="HOGENOM" id="CLU_013985_3_2_6"/>
<dbReference type="AlphaFoldDB" id="G9ETV6"/>